<evidence type="ECO:0000313" key="2">
    <source>
        <dbReference type="Proteomes" id="UP000249748"/>
    </source>
</evidence>
<name>A0ACD1ICG9_9EURO</name>
<evidence type="ECO:0000313" key="1">
    <source>
        <dbReference type="EMBL" id="RAK88112.1"/>
    </source>
</evidence>
<sequence length="105" mass="11705">MDMVFLLFLLLLLFQLSPPSPHAKCPSDKKVSKSLKMPPEIIFSAATSSSLIILNSYPSFLGGFLSRLDWMEGGWGRYQWSSSYLVTATVINSSTTIEIYLITAH</sequence>
<keyword evidence="2" id="KW-1185">Reference proteome</keyword>
<proteinExistence type="predicted"/>
<protein>
    <submittedName>
        <fullName evidence="1">Uncharacterized protein</fullName>
    </submittedName>
</protein>
<organism evidence="1 2">
    <name type="scientific">Aspergillus costaricaensis CBS 115574</name>
    <dbReference type="NCBI Taxonomy" id="1448317"/>
    <lineage>
        <taxon>Eukaryota</taxon>
        <taxon>Fungi</taxon>
        <taxon>Dikarya</taxon>
        <taxon>Ascomycota</taxon>
        <taxon>Pezizomycotina</taxon>
        <taxon>Eurotiomycetes</taxon>
        <taxon>Eurotiomycetidae</taxon>
        <taxon>Eurotiales</taxon>
        <taxon>Aspergillaceae</taxon>
        <taxon>Aspergillus</taxon>
        <taxon>Aspergillus subgen. Circumdati</taxon>
    </lineage>
</organism>
<reference evidence="1" key="1">
    <citation type="submission" date="2018-02" db="EMBL/GenBank/DDBJ databases">
        <title>The genomes of Aspergillus section Nigri reveals drivers in fungal speciation.</title>
        <authorList>
            <consortium name="DOE Joint Genome Institute"/>
            <person name="Vesth T.C."/>
            <person name="Nybo J."/>
            <person name="Theobald S."/>
            <person name="Brandl J."/>
            <person name="Frisvad J.C."/>
            <person name="Nielsen K.F."/>
            <person name="Lyhne E.K."/>
            <person name="Kogle M.E."/>
            <person name="Kuo A."/>
            <person name="Riley R."/>
            <person name="Clum A."/>
            <person name="Nolan M."/>
            <person name="Lipzen A."/>
            <person name="Salamov A."/>
            <person name="Henrissat B."/>
            <person name="Wiebenga A."/>
            <person name="De vries R.P."/>
            <person name="Grigoriev I.V."/>
            <person name="Mortensen U.H."/>
            <person name="Andersen M.R."/>
            <person name="Baker S.E."/>
        </authorList>
    </citation>
    <scope>NUCLEOTIDE SEQUENCE</scope>
    <source>
        <strain evidence="1">CBS 115574</strain>
    </source>
</reference>
<gene>
    <name evidence="1" type="ORF">BO79DRAFT_21166</name>
</gene>
<dbReference type="Proteomes" id="UP000249748">
    <property type="component" value="Unassembled WGS sequence"/>
</dbReference>
<accession>A0ACD1ICG9</accession>
<dbReference type="EMBL" id="KZ824552">
    <property type="protein sequence ID" value="RAK88112.1"/>
    <property type="molecule type" value="Genomic_DNA"/>
</dbReference>